<dbReference type="Pfam" id="PF04304">
    <property type="entry name" value="DUF454"/>
    <property type="match status" value="1"/>
</dbReference>
<dbReference type="Proteomes" id="UP000737402">
    <property type="component" value="Unassembled WGS sequence"/>
</dbReference>
<evidence type="ECO:0000256" key="1">
    <source>
        <dbReference type="SAM" id="Phobius"/>
    </source>
</evidence>
<feature type="transmembrane region" description="Helical" evidence="1">
    <location>
        <begin position="21"/>
        <end position="41"/>
    </location>
</feature>
<evidence type="ECO:0000313" key="3">
    <source>
        <dbReference type="Proteomes" id="UP000737402"/>
    </source>
</evidence>
<organism evidence="2 3">
    <name type="scientific">Sutcliffiella tianshenii</name>
    <dbReference type="NCBI Taxonomy" id="1463404"/>
    <lineage>
        <taxon>Bacteria</taxon>
        <taxon>Bacillati</taxon>
        <taxon>Bacillota</taxon>
        <taxon>Bacilli</taxon>
        <taxon>Bacillales</taxon>
        <taxon>Bacillaceae</taxon>
        <taxon>Sutcliffiella</taxon>
    </lineage>
</organism>
<dbReference type="InterPro" id="IPR007401">
    <property type="entry name" value="DUF454"/>
</dbReference>
<proteinExistence type="predicted"/>
<dbReference type="PANTHER" id="PTHR35813">
    <property type="entry name" value="INNER MEMBRANE PROTEIN YBAN"/>
    <property type="match status" value="1"/>
</dbReference>
<gene>
    <name evidence="2" type="ORF">JOC95_003050</name>
</gene>
<keyword evidence="1" id="KW-1133">Transmembrane helix</keyword>
<reference evidence="2 3" key="1">
    <citation type="submission" date="2021-01" db="EMBL/GenBank/DDBJ databases">
        <title>Genomic Encyclopedia of Type Strains, Phase IV (KMG-IV): sequencing the most valuable type-strain genomes for metagenomic binning, comparative biology and taxonomic classification.</title>
        <authorList>
            <person name="Goeker M."/>
        </authorList>
    </citation>
    <scope>NUCLEOTIDE SEQUENCE [LARGE SCALE GENOMIC DNA]</scope>
    <source>
        <strain evidence="2 3">DSM 25879</strain>
    </source>
</reference>
<keyword evidence="3" id="KW-1185">Reference proteome</keyword>
<protein>
    <submittedName>
        <fullName evidence="2">Uncharacterized membrane protein YbaN (DUF454 family)</fullName>
    </submittedName>
</protein>
<dbReference type="EMBL" id="JAFBED010000006">
    <property type="protein sequence ID" value="MBM7621177.1"/>
    <property type="molecule type" value="Genomic_DNA"/>
</dbReference>
<name>A0ABS2P2J9_9BACI</name>
<keyword evidence="1" id="KW-0812">Transmembrane</keyword>
<sequence>MFHLPGIRKGVVLIKRIISSLYIAAGFISLGLGIIGIVLPVVPTTPLLLLASFFFVKGSKKFEVWFQGTSIYKKHLEGFIKERSMTLKQKVTILLFADFTIAFPFFILDSIPIKIMFIVIVIYKYYYFIFKIKTVKPNSELSKV</sequence>
<evidence type="ECO:0000313" key="2">
    <source>
        <dbReference type="EMBL" id="MBM7621177.1"/>
    </source>
</evidence>
<dbReference type="PANTHER" id="PTHR35813:SF1">
    <property type="entry name" value="INNER MEMBRANE PROTEIN YBAN"/>
    <property type="match status" value="1"/>
</dbReference>
<accession>A0ABS2P2J9</accession>
<comment type="caution">
    <text evidence="2">The sequence shown here is derived from an EMBL/GenBank/DDBJ whole genome shotgun (WGS) entry which is preliminary data.</text>
</comment>
<keyword evidence="1" id="KW-0472">Membrane</keyword>